<dbReference type="Pfam" id="PF00069">
    <property type="entry name" value="Pkinase"/>
    <property type="match status" value="1"/>
</dbReference>
<dbReference type="OrthoDB" id="3915799at2"/>
<proteinExistence type="predicted"/>
<feature type="compositionally biased region" description="Low complexity" evidence="5">
    <location>
        <begin position="317"/>
        <end position="341"/>
    </location>
</feature>
<feature type="region of interest" description="Disordered" evidence="5">
    <location>
        <begin position="1"/>
        <end position="21"/>
    </location>
</feature>
<feature type="region of interest" description="Disordered" evidence="5">
    <location>
        <begin position="316"/>
        <end position="361"/>
    </location>
</feature>
<dbReference type="PANTHER" id="PTHR43289:SF34">
    <property type="entry name" value="SERINE_THREONINE-PROTEIN KINASE YBDM-RELATED"/>
    <property type="match status" value="1"/>
</dbReference>
<accession>A0A4U3MLM8</accession>
<dbReference type="GO" id="GO:0005524">
    <property type="term" value="F:ATP binding"/>
    <property type="evidence" value="ECO:0007669"/>
    <property type="project" value="UniProtKB-KW"/>
</dbReference>
<keyword evidence="3 7" id="KW-0418">Kinase</keyword>
<feature type="domain" description="Protein kinase" evidence="6">
    <location>
        <begin position="29"/>
        <end position="283"/>
    </location>
</feature>
<dbReference type="InterPro" id="IPR008271">
    <property type="entry name" value="Ser/Thr_kinase_AS"/>
</dbReference>
<dbReference type="InterPro" id="IPR000719">
    <property type="entry name" value="Prot_kinase_dom"/>
</dbReference>
<keyword evidence="1" id="KW-0808">Transferase</keyword>
<name>A0A4U3MLM8_9ACTN</name>
<keyword evidence="2" id="KW-0547">Nucleotide-binding</keyword>
<keyword evidence="8" id="KW-1185">Reference proteome</keyword>
<gene>
    <name evidence="7" type="ORF">FDA94_08415</name>
</gene>
<dbReference type="GO" id="GO:0004674">
    <property type="term" value="F:protein serine/threonine kinase activity"/>
    <property type="evidence" value="ECO:0007669"/>
    <property type="project" value="UniProtKB-KW"/>
</dbReference>
<dbReference type="SUPFAM" id="SSF56112">
    <property type="entry name" value="Protein kinase-like (PK-like)"/>
    <property type="match status" value="1"/>
</dbReference>
<dbReference type="PROSITE" id="PS50011">
    <property type="entry name" value="PROTEIN_KINASE_DOM"/>
    <property type="match status" value="1"/>
</dbReference>
<evidence type="ECO:0000256" key="5">
    <source>
        <dbReference type="SAM" id="MobiDB-lite"/>
    </source>
</evidence>
<reference evidence="7 8" key="1">
    <citation type="submission" date="2019-04" db="EMBL/GenBank/DDBJ databases">
        <title>Herbidospora sp. NEAU-GS14.nov., a novel actinomycete isolated from soil.</title>
        <authorList>
            <person name="Han L."/>
        </authorList>
    </citation>
    <scope>NUCLEOTIDE SEQUENCE [LARGE SCALE GENOMIC DNA]</scope>
    <source>
        <strain evidence="7 8">NEAU-GS14</strain>
    </source>
</reference>
<evidence type="ECO:0000313" key="7">
    <source>
        <dbReference type="EMBL" id="TKK89890.1"/>
    </source>
</evidence>
<comment type="caution">
    <text evidence="7">The sequence shown here is derived from an EMBL/GenBank/DDBJ whole genome shotgun (WGS) entry which is preliminary data.</text>
</comment>
<dbReference type="AlphaFoldDB" id="A0A4U3MLM8"/>
<evidence type="ECO:0000256" key="4">
    <source>
        <dbReference type="ARBA" id="ARBA00022840"/>
    </source>
</evidence>
<dbReference type="Proteomes" id="UP000308705">
    <property type="component" value="Unassembled WGS sequence"/>
</dbReference>
<dbReference type="Gene3D" id="1.10.510.10">
    <property type="entry name" value="Transferase(Phosphotransferase) domain 1"/>
    <property type="match status" value="1"/>
</dbReference>
<protein>
    <submittedName>
        <fullName evidence="7">Serine/threonine protein kinase</fullName>
    </submittedName>
</protein>
<organism evidence="7 8">
    <name type="scientific">Herbidospora galbida</name>
    <dbReference type="NCBI Taxonomy" id="2575442"/>
    <lineage>
        <taxon>Bacteria</taxon>
        <taxon>Bacillati</taxon>
        <taxon>Actinomycetota</taxon>
        <taxon>Actinomycetes</taxon>
        <taxon>Streptosporangiales</taxon>
        <taxon>Streptosporangiaceae</taxon>
        <taxon>Herbidospora</taxon>
    </lineage>
</organism>
<dbReference type="EMBL" id="SZQA01000005">
    <property type="protein sequence ID" value="TKK89890.1"/>
    <property type="molecule type" value="Genomic_DNA"/>
</dbReference>
<evidence type="ECO:0000256" key="3">
    <source>
        <dbReference type="ARBA" id="ARBA00022777"/>
    </source>
</evidence>
<dbReference type="PROSITE" id="PS00108">
    <property type="entry name" value="PROTEIN_KINASE_ST"/>
    <property type="match status" value="1"/>
</dbReference>
<keyword evidence="7" id="KW-0723">Serine/threonine-protein kinase</keyword>
<evidence type="ECO:0000256" key="1">
    <source>
        <dbReference type="ARBA" id="ARBA00022679"/>
    </source>
</evidence>
<evidence type="ECO:0000256" key="2">
    <source>
        <dbReference type="ARBA" id="ARBA00022741"/>
    </source>
</evidence>
<evidence type="ECO:0000313" key="8">
    <source>
        <dbReference type="Proteomes" id="UP000308705"/>
    </source>
</evidence>
<evidence type="ECO:0000259" key="6">
    <source>
        <dbReference type="PROSITE" id="PS50011"/>
    </source>
</evidence>
<keyword evidence="4" id="KW-0067">ATP-binding</keyword>
<dbReference type="Gene3D" id="3.30.200.20">
    <property type="entry name" value="Phosphorylase Kinase, domain 1"/>
    <property type="match status" value="1"/>
</dbReference>
<dbReference type="CDD" id="cd14014">
    <property type="entry name" value="STKc_PknB_like"/>
    <property type="match status" value="1"/>
</dbReference>
<dbReference type="PANTHER" id="PTHR43289">
    <property type="entry name" value="MITOGEN-ACTIVATED PROTEIN KINASE KINASE KINASE 20-RELATED"/>
    <property type="match status" value="1"/>
</dbReference>
<dbReference type="InterPro" id="IPR011009">
    <property type="entry name" value="Kinase-like_dom_sf"/>
</dbReference>
<sequence>MVWTSCAPGGGPMPAGPLEPGDPPFVGTFELVGRLGEGGQGIVYEARSSSGERVAVKLLRGGADPAIRRRLGRELESARRVAPFCTAKVLHAEIDVAAPFVVSEFIDGPSLHDRVRDRGPLREGELERLAVNTAAALAAIHGAGVVHRDFKPANVLLGPDGPRVVDFGIAQLADAGTLPTSISGTPPYMAPEQLGGVHGSAAADVFSWAATMVYAATGEPPFGNDTVAAVFSRILNTAPRLDGVPSPLRETLARCLAKDPEARPTAHELWVMLIGVGPQTAVLTEQRRRGGPSLAAAAGIGFAVAVTIGILWTALNGTPETGTPETGTSETGTSETGASETRAPETGVQTEPATAPVQGDGVPAAFAGTWTGDIVRDAVSTVDGPSGPTSVTLVLEGGTQGGTWRRGDCEQDVKLRTTRQNGQILEMSVVQLGQCVGGDFTLTLTEPAELTFEGQEGGSSVLYQGTLTKG</sequence>